<dbReference type="EMBL" id="CP031036">
    <property type="protein sequence ID" value="QDZ19556.1"/>
    <property type="molecule type" value="Genomic_DNA"/>
</dbReference>
<organism evidence="3 4">
    <name type="scientific">Chloropicon primus</name>
    <dbReference type="NCBI Taxonomy" id="1764295"/>
    <lineage>
        <taxon>Eukaryota</taxon>
        <taxon>Viridiplantae</taxon>
        <taxon>Chlorophyta</taxon>
        <taxon>Chloropicophyceae</taxon>
        <taxon>Chloropicales</taxon>
        <taxon>Chloropicaceae</taxon>
        <taxon>Chloropicon</taxon>
    </lineage>
</organism>
<reference evidence="2" key="2">
    <citation type="submission" date="2021-01" db="EMBL/GenBank/DDBJ databases">
        <authorList>
            <person name="Corre E."/>
            <person name="Pelletier E."/>
            <person name="Niang G."/>
            <person name="Scheremetjew M."/>
            <person name="Finn R."/>
            <person name="Kale V."/>
            <person name="Holt S."/>
            <person name="Cochrane G."/>
            <person name="Meng A."/>
            <person name="Brown T."/>
            <person name="Cohen L."/>
        </authorList>
    </citation>
    <scope>NUCLEOTIDE SEQUENCE</scope>
    <source>
        <strain evidence="2">CCMP1205</strain>
    </source>
</reference>
<dbReference type="PROSITE" id="PS51363">
    <property type="entry name" value="W2"/>
    <property type="match status" value="1"/>
</dbReference>
<dbReference type="Proteomes" id="UP000316726">
    <property type="component" value="Chromosome 3"/>
</dbReference>
<evidence type="ECO:0000313" key="3">
    <source>
        <dbReference type="EMBL" id="QDZ19556.1"/>
    </source>
</evidence>
<dbReference type="Pfam" id="PF02020">
    <property type="entry name" value="W2"/>
    <property type="match status" value="1"/>
</dbReference>
<dbReference type="SUPFAM" id="SSF48371">
    <property type="entry name" value="ARM repeat"/>
    <property type="match status" value="1"/>
</dbReference>
<dbReference type="GO" id="GO:0005737">
    <property type="term" value="C:cytoplasm"/>
    <property type="evidence" value="ECO:0007669"/>
    <property type="project" value="TreeGrafter"/>
</dbReference>
<protein>
    <submittedName>
        <fullName evidence="3">W2 domain-containing protein</fullName>
    </submittedName>
</protein>
<sequence length="429" mass="49136">MSTKEEKPSLGGVRIRQRKRNINVPLDPASFAESLLDIFTAAKEAGDGNVDSALEHALAGIDQSDLDYNRYGETFFEVVFTGWILGTSSNDKGREDDGLNLNILASGGTREEIIPYVRFMQMIMRKKPFLVKGLEATLCKLLRQLEFFDDAGKAKLAISTALVFNMKLGPLPEQVMQSLLDDAKVNKGTSLEFLTQFCKEFLSKDPIEELDMLFKRARLDNKMLAFFPQQKRSIDHFNTYFTESGLVQLVELNKKRFSDANLNLLENELKTHIKEEGSVKEGLEITTTKIEELKLDVMDVLPVMWRSIMDSVQRSNKSSTQQQTHQAVIKLLRTWIKLFQTHCATSRQELKLMNTIQEYCYQDTAILKLFPQIIKLFYDADVIAEDTILIWQKQGSSPKGRQVFLRDMEPFIKWLQEASEEEESSDDEE</sequence>
<dbReference type="Pfam" id="PF25504">
    <property type="entry name" value="HEAT_5MP1_2"/>
    <property type="match status" value="1"/>
</dbReference>
<dbReference type="PANTHER" id="PTHR14208">
    <property type="entry name" value="BASIC LEUCINE ZIPPER AND W2 DOMAIN-CONTAINING PROTEIN"/>
    <property type="match status" value="1"/>
</dbReference>
<evidence type="ECO:0000313" key="4">
    <source>
        <dbReference type="Proteomes" id="UP000316726"/>
    </source>
</evidence>
<dbReference type="AlphaFoldDB" id="A0A5B8MGH0"/>
<dbReference type="SMART" id="SM00515">
    <property type="entry name" value="eIF5C"/>
    <property type="match status" value="1"/>
</dbReference>
<evidence type="ECO:0000259" key="1">
    <source>
        <dbReference type="PROSITE" id="PS51363"/>
    </source>
</evidence>
<gene>
    <name evidence="3" type="ORF">A3770_03p20740</name>
    <name evidence="2" type="ORF">CPRI1469_LOCUS7730</name>
</gene>
<dbReference type="InterPro" id="IPR003307">
    <property type="entry name" value="W2_domain"/>
</dbReference>
<keyword evidence="4" id="KW-1185">Reference proteome</keyword>
<dbReference type="InterPro" id="IPR016024">
    <property type="entry name" value="ARM-type_fold"/>
</dbReference>
<dbReference type="InterPro" id="IPR057397">
    <property type="entry name" value="HEAT_5MP1_2"/>
</dbReference>
<dbReference type="OrthoDB" id="1727522at2759"/>
<proteinExistence type="predicted"/>
<dbReference type="Gene3D" id="1.25.40.180">
    <property type="match status" value="1"/>
</dbReference>
<dbReference type="GO" id="GO:0016020">
    <property type="term" value="C:membrane"/>
    <property type="evidence" value="ECO:0007669"/>
    <property type="project" value="TreeGrafter"/>
</dbReference>
<evidence type="ECO:0000313" key="2">
    <source>
        <dbReference type="EMBL" id="CAD9718864.1"/>
    </source>
</evidence>
<dbReference type="InterPro" id="IPR051245">
    <property type="entry name" value="eIF5-mimic_regulator"/>
</dbReference>
<dbReference type="PANTHER" id="PTHR14208:SF2">
    <property type="entry name" value="PROTEIN KRASAVIETZ"/>
    <property type="match status" value="1"/>
</dbReference>
<feature type="domain" description="W2" evidence="1">
    <location>
        <begin position="255"/>
        <end position="425"/>
    </location>
</feature>
<name>A0A5B8MGH0_9CHLO</name>
<reference evidence="3 4" key="1">
    <citation type="submission" date="2018-07" db="EMBL/GenBank/DDBJ databases">
        <title>The complete nuclear genome of the prasinophyte Chloropicon primus (CCMP1205).</title>
        <authorList>
            <person name="Pombert J.-F."/>
            <person name="Otis C."/>
            <person name="Turmel M."/>
            <person name="Lemieux C."/>
        </authorList>
    </citation>
    <scope>NUCLEOTIDE SEQUENCE [LARGE SCALE GENOMIC DNA]</scope>
    <source>
        <strain evidence="3 4">CCMP1205</strain>
    </source>
</reference>
<dbReference type="EMBL" id="HBHL01011731">
    <property type="protein sequence ID" value="CAD9718864.1"/>
    <property type="molecule type" value="Transcribed_RNA"/>
</dbReference>
<accession>A0A5B8MGH0</accession>